<dbReference type="Proteomes" id="UP000677228">
    <property type="component" value="Unassembled WGS sequence"/>
</dbReference>
<evidence type="ECO:0000313" key="3">
    <source>
        <dbReference type="Proteomes" id="UP000682733"/>
    </source>
</evidence>
<evidence type="ECO:0000313" key="2">
    <source>
        <dbReference type="EMBL" id="CAF3586664.1"/>
    </source>
</evidence>
<comment type="caution">
    <text evidence="2">The sequence shown here is derived from an EMBL/GenBank/DDBJ whole genome shotgun (WGS) entry which is preliminary data.</text>
</comment>
<protein>
    <submittedName>
        <fullName evidence="2">Uncharacterized protein</fullName>
    </submittedName>
</protein>
<dbReference type="EMBL" id="CAJNOK010001280">
    <property type="protein sequence ID" value="CAF0803195.1"/>
    <property type="molecule type" value="Genomic_DNA"/>
</dbReference>
<evidence type="ECO:0000313" key="1">
    <source>
        <dbReference type="EMBL" id="CAF0803195.1"/>
    </source>
</evidence>
<proteinExistence type="predicted"/>
<accession>A0A8S2H104</accession>
<organism evidence="2 3">
    <name type="scientific">Didymodactylos carnosus</name>
    <dbReference type="NCBI Taxonomy" id="1234261"/>
    <lineage>
        <taxon>Eukaryota</taxon>
        <taxon>Metazoa</taxon>
        <taxon>Spiralia</taxon>
        <taxon>Gnathifera</taxon>
        <taxon>Rotifera</taxon>
        <taxon>Eurotatoria</taxon>
        <taxon>Bdelloidea</taxon>
        <taxon>Philodinida</taxon>
        <taxon>Philodinidae</taxon>
        <taxon>Didymodactylos</taxon>
    </lineage>
</organism>
<dbReference type="EMBL" id="CAJOBA010001280">
    <property type="protein sequence ID" value="CAF3586664.1"/>
    <property type="molecule type" value="Genomic_DNA"/>
</dbReference>
<reference evidence="2" key="1">
    <citation type="submission" date="2021-02" db="EMBL/GenBank/DDBJ databases">
        <authorList>
            <person name="Nowell W R."/>
        </authorList>
    </citation>
    <scope>NUCLEOTIDE SEQUENCE</scope>
</reference>
<dbReference type="AlphaFoldDB" id="A0A8S2H104"/>
<dbReference type="Proteomes" id="UP000682733">
    <property type="component" value="Unassembled WGS sequence"/>
</dbReference>
<name>A0A8S2H104_9BILA</name>
<sequence>IYIDIKQKKMVLEANIIEEKLTEAWKKRLNDTSFSAKLLPIISKCDTDDEFRTIFTRQVLLNVDTVTSSILLQSYFKFHTRSGYIDVSLVIDRLIICVFPQQTGFNDDDEVKLKFKTQLKRNWTVKEEIISMI</sequence>
<feature type="non-terminal residue" evidence="2">
    <location>
        <position position="1"/>
    </location>
</feature>
<gene>
    <name evidence="1" type="ORF">OVA965_LOCUS4755</name>
    <name evidence="2" type="ORF">TMI583_LOCUS4753</name>
</gene>